<feature type="domain" description="Inosine/uridine-preferring nucleoside hydrolase" evidence="3">
    <location>
        <begin position="3"/>
        <end position="309"/>
    </location>
</feature>
<keyword evidence="5" id="KW-1185">Reference proteome</keyword>
<dbReference type="SUPFAM" id="SSF53590">
    <property type="entry name" value="Nucleoside hydrolase"/>
    <property type="match status" value="1"/>
</dbReference>
<evidence type="ECO:0000259" key="3">
    <source>
        <dbReference type="Pfam" id="PF01156"/>
    </source>
</evidence>
<keyword evidence="2" id="KW-0326">Glycosidase</keyword>
<reference evidence="5" key="1">
    <citation type="journal article" date="2019" name="Int. J. Syst. Evol. Microbiol.">
        <title>The Global Catalogue of Microorganisms (GCM) 10K type strain sequencing project: providing services to taxonomists for standard genome sequencing and annotation.</title>
        <authorList>
            <consortium name="The Broad Institute Genomics Platform"/>
            <consortium name="The Broad Institute Genome Sequencing Center for Infectious Disease"/>
            <person name="Wu L."/>
            <person name="Ma J."/>
        </authorList>
    </citation>
    <scope>NUCLEOTIDE SEQUENCE [LARGE SCALE GENOMIC DNA]</scope>
    <source>
        <strain evidence="5">CGMCC 4.7241</strain>
    </source>
</reference>
<accession>A0ABV7YH50</accession>
<protein>
    <submittedName>
        <fullName evidence="4">Nucleoside hydrolase</fullName>
    </submittedName>
</protein>
<dbReference type="Proteomes" id="UP001595699">
    <property type="component" value="Unassembled WGS sequence"/>
</dbReference>
<dbReference type="PANTHER" id="PTHR12304">
    <property type="entry name" value="INOSINE-URIDINE PREFERRING NUCLEOSIDE HYDROLASE"/>
    <property type="match status" value="1"/>
</dbReference>
<dbReference type="Pfam" id="PF01156">
    <property type="entry name" value="IU_nuc_hydro"/>
    <property type="match status" value="1"/>
</dbReference>
<dbReference type="InterPro" id="IPR023186">
    <property type="entry name" value="IUNH"/>
</dbReference>
<proteinExistence type="predicted"/>
<comment type="caution">
    <text evidence="4">The sequence shown here is derived from an EMBL/GenBank/DDBJ whole genome shotgun (WGS) entry which is preliminary data.</text>
</comment>
<dbReference type="InterPro" id="IPR036452">
    <property type="entry name" value="Ribo_hydro-like"/>
</dbReference>
<sequence length="320" mass="33599">MQLIIDTDPGMGTIDTDPEDSLALALAAYSPEVELRLVTVVQGNVPVHHGYANAVHMLQLVGRADVPVKAGARQPLVPGRRPGPLAWLAERGAADRLIPAADLDEVPTDAAAALVASIETSPDPVTLVAIGPLTNVANALSMRPEIAGRIGRLVVMGGAYEVPGNITPTAEFNFWMDPEAAQAVLDAGLHPTLVGLDVCHRTRLTRADVGDEHDTEFGKFVEASCASWFHDLEGAGDVGLHLFDSLAVAAAIQPELLRTVPARVAVETAGDLTAGTSVAYLPGANSAWTRPSDATNADVAVDVDLEKFQALFAERVLAHL</sequence>
<dbReference type="Gene3D" id="3.90.245.10">
    <property type="entry name" value="Ribonucleoside hydrolase-like"/>
    <property type="match status" value="1"/>
</dbReference>
<dbReference type="PANTHER" id="PTHR12304:SF4">
    <property type="entry name" value="URIDINE NUCLEOSIDASE"/>
    <property type="match status" value="1"/>
</dbReference>
<evidence type="ECO:0000313" key="4">
    <source>
        <dbReference type="EMBL" id="MFC3764681.1"/>
    </source>
</evidence>
<evidence type="ECO:0000313" key="5">
    <source>
        <dbReference type="Proteomes" id="UP001595699"/>
    </source>
</evidence>
<dbReference type="InterPro" id="IPR001910">
    <property type="entry name" value="Inosine/uridine_hydrolase_dom"/>
</dbReference>
<dbReference type="GO" id="GO:0016787">
    <property type="term" value="F:hydrolase activity"/>
    <property type="evidence" value="ECO:0007669"/>
    <property type="project" value="UniProtKB-KW"/>
</dbReference>
<dbReference type="EMBL" id="JBHRZH010000031">
    <property type="protein sequence ID" value="MFC3764681.1"/>
    <property type="molecule type" value="Genomic_DNA"/>
</dbReference>
<keyword evidence="1 4" id="KW-0378">Hydrolase</keyword>
<organism evidence="4 5">
    <name type="scientific">Tenggerimyces flavus</name>
    <dbReference type="NCBI Taxonomy" id="1708749"/>
    <lineage>
        <taxon>Bacteria</taxon>
        <taxon>Bacillati</taxon>
        <taxon>Actinomycetota</taxon>
        <taxon>Actinomycetes</taxon>
        <taxon>Propionibacteriales</taxon>
        <taxon>Nocardioidaceae</taxon>
        <taxon>Tenggerimyces</taxon>
    </lineage>
</organism>
<evidence type="ECO:0000256" key="1">
    <source>
        <dbReference type="ARBA" id="ARBA00022801"/>
    </source>
</evidence>
<name>A0ABV7YH50_9ACTN</name>
<dbReference type="RefSeq" id="WP_205119013.1">
    <property type="nucleotide sequence ID" value="NZ_JAFBCM010000001.1"/>
</dbReference>
<gene>
    <name evidence="4" type="ORF">ACFOUW_27835</name>
</gene>
<evidence type="ECO:0000256" key="2">
    <source>
        <dbReference type="ARBA" id="ARBA00023295"/>
    </source>
</evidence>